<accession>A0AAX4P5L8</accession>
<evidence type="ECO:0000313" key="9">
    <source>
        <dbReference type="EMBL" id="WZN60920.1"/>
    </source>
</evidence>
<dbReference type="GO" id="GO:0015179">
    <property type="term" value="F:L-amino acid transmembrane transporter activity"/>
    <property type="evidence" value="ECO:0007669"/>
    <property type="project" value="TreeGrafter"/>
</dbReference>
<organism evidence="9 10">
    <name type="scientific">Chloropicon roscoffensis</name>
    <dbReference type="NCBI Taxonomy" id="1461544"/>
    <lineage>
        <taxon>Eukaryota</taxon>
        <taxon>Viridiplantae</taxon>
        <taxon>Chlorophyta</taxon>
        <taxon>Chloropicophyceae</taxon>
        <taxon>Chloropicales</taxon>
        <taxon>Chloropicaceae</taxon>
        <taxon>Chloropicon</taxon>
    </lineage>
</organism>
<feature type="transmembrane region" description="Helical" evidence="7">
    <location>
        <begin position="403"/>
        <end position="426"/>
    </location>
</feature>
<evidence type="ECO:0000256" key="4">
    <source>
        <dbReference type="ARBA" id="ARBA00022989"/>
    </source>
</evidence>
<feature type="transmembrane region" description="Helical" evidence="7">
    <location>
        <begin position="272"/>
        <end position="299"/>
    </location>
</feature>
<feature type="transmembrane region" description="Helical" evidence="7">
    <location>
        <begin position="563"/>
        <end position="583"/>
    </location>
</feature>
<keyword evidence="3" id="KW-0813">Transport</keyword>
<dbReference type="PANTHER" id="PTHR22950">
    <property type="entry name" value="AMINO ACID TRANSPORTER"/>
    <property type="match status" value="1"/>
</dbReference>
<feature type="domain" description="Amino acid transporter transmembrane" evidence="8">
    <location>
        <begin position="203"/>
        <end position="615"/>
    </location>
</feature>
<evidence type="ECO:0000256" key="2">
    <source>
        <dbReference type="ARBA" id="ARBA00022692"/>
    </source>
</evidence>
<dbReference type="Proteomes" id="UP001472866">
    <property type="component" value="Chromosome 03"/>
</dbReference>
<dbReference type="AlphaFoldDB" id="A0AAX4P5L8"/>
<keyword evidence="5 7" id="KW-0472">Membrane</keyword>
<keyword evidence="10" id="KW-1185">Reference proteome</keyword>
<feature type="region of interest" description="Disordered" evidence="6">
    <location>
        <begin position="1"/>
        <end position="85"/>
    </location>
</feature>
<dbReference type="GO" id="GO:0016020">
    <property type="term" value="C:membrane"/>
    <property type="evidence" value="ECO:0007669"/>
    <property type="project" value="UniProtKB-SubCell"/>
</dbReference>
<feature type="transmembrane region" description="Helical" evidence="7">
    <location>
        <begin position="599"/>
        <end position="621"/>
    </location>
</feature>
<feature type="transmembrane region" description="Helical" evidence="7">
    <location>
        <begin position="489"/>
        <end position="514"/>
    </location>
</feature>
<evidence type="ECO:0000256" key="5">
    <source>
        <dbReference type="ARBA" id="ARBA00023136"/>
    </source>
</evidence>
<protein>
    <submittedName>
        <fullName evidence="9">Transmembrane amino acid transporter protein</fullName>
    </submittedName>
</protein>
<keyword evidence="4 7" id="KW-1133">Transmembrane helix</keyword>
<keyword evidence="3" id="KW-0029">Amino-acid transport</keyword>
<feature type="transmembrane region" description="Helical" evidence="7">
    <location>
        <begin position="349"/>
        <end position="370"/>
    </location>
</feature>
<comment type="subcellular location">
    <subcellularLocation>
        <location evidence="1">Membrane</location>
        <topology evidence="1">Multi-pass membrane protein</topology>
    </subcellularLocation>
</comment>
<evidence type="ECO:0000313" key="10">
    <source>
        <dbReference type="Proteomes" id="UP001472866"/>
    </source>
</evidence>
<dbReference type="PANTHER" id="PTHR22950:SF461">
    <property type="entry name" value="AMINO ACID TRANSPORTER TRANSMEMBRANE DOMAIN-CONTAINING PROTEIN"/>
    <property type="match status" value="1"/>
</dbReference>
<name>A0AAX4P5L8_9CHLO</name>
<feature type="transmembrane region" description="Helical" evidence="7">
    <location>
        <begin position="319"/>
        <end position="337"/>
    </location>
</feature>
<evidence type="ECO:0000256" key="3">
    <source>
        <dbReference type="ARBA" id="ARBA00022970"/>
    </source>
</evidence>
<evidence type="ECO:0000256" key="1">
    <source>
        <dbReference type="ARBA" id="ARBA00004141"/>
    </source>
</evidence>
<feature type="transmembrane region" description="Helical" evidence="7">
    <location>
        <begin position="206"/>
        <end position="226"/>
    </location>
</feature>
<proteinExistence type="predicted"/>
<evidence type="ECO:0000256" key="6">
    <source>
        <dbReference type="SAM" id="MobiDB-lite"/>
    </source>
</evidence>
<reference evidence="9 10" key="1">
    <citation type="submission" date="2024-03" db="EMBL/GenBank/DDBJ databases">
        <title>Complete genome sequence of the green alga Chloropicon roscoffensis RCC1871.</title>
        <authorList>
            <person name="Lemieux C."/>
            <person name="Pombert J.-F."/>
            <person name="Otis C."/>
            <person name="Turmel M."/>
        </authorList>
    </citation>
    <scope>NUCLEOTIDE SEQUENCE [LARGE SCALE GENOMIC DNA]</scope>
    <source>
        <strain evidence="9 10">RCC1871</strain>
    </source>
</reference>
<feature type="transmembrane region" description="Helical" evidence="7">
    <location>
        <begin position="535"/>
        <end position="557"/>
    </location>
</feature>
<dbReference type="EMBL" id="CP151503">
    <property type="protein sequence ID" value="WZN60920.1"/>
    <property type="molecule type" value="Genomic_DNA"/>
</dbReference>
<feature type="transmembrane region" description="Helical" evidence="7">
    <location>
        <begin position="438"/>
        <end position="460"/>
    </location>
</feature>
<keyword evidence="2 7" id="KW-0812">Transmembrane</keyword>
<dbReference type="InterPro" id="IPR013057">
    <property type="entry name" value="AA_transpt_TM"/>
</dbReference>
<evidence type="ECO:0000259" key="8">
    <source>
        <dbReference type="Pfam" id="PF01490"/>
    </source>
</evidence>
<dbReference type="Pfam" id="PF01490">
    <property type="entry name" value="Aa_trans"/>
    <property type="match status" value="1"/>
</dbReference>
<feature type="transmembrane region" description="Helical" evidence="7">
    <location>
        <begin position="232"/>
        <end position="251"/>
    </location>
</feature>
<sequence>MKQGGSSSSSRKKSRKDLDTVTEESSPSFSELARNDTSRTGASSRAWEGGGATWRSAMGRASSRGDDDTDDSVSGEGSLRLNPAVVRKRGMKLTGASPETSMGVIDISGKVSGKGIVRPDDSSLRLEVGAAEESDRGLFGGMLNGAEAGCESFCSCLPLANALGVRSRSGTSNATEASAIELEPLSRDASQYTREKNKMPPKRTTWWQVTLYIINDVIGAFLILYSSVILGMYGWVLGLLILILMWPLNLYTAHLLWRCRNIFPGAISIGDLVFYVTRSSVAMYFTFAFVNATILLTLASQIDSAAANIYWFFSSEEGGYSGKCFAAFLAGAVGLLIPLTQLRYLSSLTLINVINITCMLVFVCISVYMVCTNGRYEDAVTRVGPNTEAIKASVDVDSLDGQAAPLLGVDIIVTGMYYQLIILEIIAEMRHTKEFPKANYWSSPVILFVAISCAITQYYFQGEENELESTSVQQVLTSIFDYENRGRTALAYVGVVCFSIHMIGCCVIRSVILTRSFHLLINPAVANQQTWRTRLEWLGISVVVLGLAFTLTLFIRFLGLMSILNGLLALLTSIALPVVLYILCCKKRKTLGKISKPEWAVMVLILLLCLATIVAYVVLIVQRAVLSDGGEASKSTMEQVREILDCSGFKAQP</sequence>
<evidence type="ECO:0000256" key="7">
    <source>
        <dbReference type="SAM" id="Phobius"/>
    </source>
</evidence>
<gene>
    <name evidence="9" type="ORF">HKI87_03g24540</name>
</gene>